<protein>
    <submittedName>
        <fullName evidence="1">Uncharacterized protein</fullName>
    </submittedName>
</protein>
<dbReference type="AlphaFoldDB" id="A0A9Q3ULD0"/>
<sequence>MNVLQVIDQAYRTTTEEQDDTILWLTRSMRGAGGNLTVLLSGHAVHYAVLRRRQPALTLGQWRQTQPAELPRDIAELVASGVPVYAVQEDLEERGLGQLPLQGGVRLIARHALPGLYEQVDQVWQW</sequence>
<reference evidence="1" key="1">
    <citation type="submission" date="2021-10" db="EMBL/GenBank/DDBJ databases">
        <title>The diversity and Nitrogen Metabolism of Culturable Nitrate-Utilizing Bacteria Within the Oxygen Minimum Zone of the Changjiang (Yangtze River)Estuary.</title>
        <authorList>
            <person name="Zhang D."/>
            <person name="Zheng J."/>
            <person name="Liu S."/>
            <person name="He W."/>
        </authorList>
    </citation>
    <scope>NUCLEOTIDE SEQUENCE</scope>
    <source>
        <strain evidence="1">FXH-223</strain>
    </source>
</reference>
<accession>A0A9Q3ULD0</accession>
<gene>
    <name evidence="1" type="ORF">LL252_08165</name>
</gene>
<proteinExistence type="predicted"/>
<name>A0A9Q3ULD0_9GAMM</name>
<dbReference type="RefSeq" id="WP_228233710.1">
    <property type="nucleotide sequence ID" value="NZ_ARXL01000006.1"/>
</dbReference>
<dbReference type="Proteomes" id="UP001108027">
    <property type="component" value="Unassembled WGS sequence"/>
</dbReference>
<evidence type="ECO:0000313" key="1">
    <source>
        <dbReference type="EMBL" id="MCC4308545.1"/>
    </source>
</evidence>
<dbReference type="SUPFAM" id="SSF75169">
    <property type="entry name" value="DsrEFH-like"/>
    <property type="match status" value="1"/>
</dbReference>
<comment type="caution">
    <text evidence="1">The sequence shown here is derived from an EMBL/GenBank/DDBJ whole genome shotgun (WGS) entry which is preliminary data.</text>
</comment>
<dbReference type="Gene3D" id="3.40.1260.10">
    <property type="entry name" value="DsrEFH-like"/>
    <property type="match status" value="1"/>
</dbReference>
<keyword evidence="2" id="KW-1185">Reference proteome</keyword>
<dbReference type="EMBL" id="JAJGNA010000007">
    <property type="protein sequence ID" value="MCC4308545.1"/>
    <property type="molecule type" value="Genomic_DNA"/>
</dbReference>
<organism evidence="1 2">
    <name type="scientific">Alloalcanivorax marinus</name>
    <dbReference type="NCBI Taxonomy" id="1177169"/>
    <lineage>
        <taxon>Bacteria</taxon>
        <taxon>Pseudomonadati</taxon>
        <taxon>Pseudomonadota</taxon>
        <taxon>Gammaproteobacteria</taxon>
        <taxon>Oceanospirillales</taxon>
        <taxon>Alcanivoracaceae</taxon>
        <taxon>Alloalcanivorax</taxon>
    </lineage>
</organism>
<evidence type="ECO:0000313" key="2">
    <source>
        <dbReference type="Proteomes" id="UP001108027"/>
    </source>
</evidence>
<dbReference type="InterPro" id="IPR027396">
    <property type="entry name" value="DsrEFH-like"/>
</dbReference>